<dbReference type="Proteomes" id="UP000078492">
    <property type="component" value="Unassembled WGS sequence"/>
</dbReference>
<feature type="non-terminal residue" evidence="1">
    <location>
        <position position="1"/>
    </location>
</feature>
<proteinExistence type="predicted"/>
<sequence>LCYPKNLAPTGPISIIRVARASPSIKGGGFATLLAFTSLHVTRIGIVALRGGTIMRTPLCLHPFIAPPRASTRKLIKNL</sequence>
<reference evidence="1 2" key="1">
    <citation type="submission" date="2015-09" db="EMBL/GenBank/DDBJ databases">
        <title>Trachymyrmex cornetzi WGS genome.</title>
        <authorList>
            <person name="Nygaard S."/>
            <person name="Hu H."/>
            <person name="Boomsma J."/>
            <person name="Zhang G."/>
        </authorList>
    </citation>
    <scope>NUCLEOTIDE SEQUENCE [LARGE SCALE GENOMIC DNA]</scope>
    <source>
        <strain evidence="1">Tcor2-1</strain>
        <tissue evidence="1">Whole body</tissue>
    </source>
</reference>
<keyword evidence="2" id="KW-1185">Reference proteome</keyword>
<dbReference type="EMBL" id="KQ980167">
    <property type="protein sequence ID" value="KYN17383.1"/>
    <property type="molecule type" value="Genomic_DNA"/>
</dbReference>
<accession>A0A195DWX3</accession>
<protein>
    <submittedName>
        <fullName evidence="1">Uncharacterized protein</fullName>
    </submittedName>
</protein>
<dbReference type="AlphaFoldDB" id="A0A195DWX3"/>
<gene>
    <name evidence="1" type="ORF">ALC57_10359</name>
</gene>
<evidence type="ECO:0000313" key="2">
    <source>
        <dbReference type="Proteomes" id="UP000078492"/>
    </source>
</evidence>
<name>A0A195DWX3_9HYME</name>
<organism evidence="1 2">
    <name type="scientific">Trachymyrmex cornetzi</name>
    <dbReference type="NCBI Taxonomy" id="471704"/>
    <lineage>
        <taxon>Eukaryota</taxon>
        <taxon>Metazoa</taxon>
        <taxon>Ecdysozoa</taxon>
        <taxon>Arthropoda</taxon>
        <taxon>Hexapoda</taxon>
        <taxon>Insecta</taxon>
        <taxon>Pterygota</taxon>
        <taxon>Neoptera</taxon>
        <taxon>Endopterygota</taxon>
        <taxon>Hymenoptera</taxon>
        <taxon>Apocrita</taxon>
        <taxon>Aculeata</taxon>
        <taxon>Formicoidea</taxon>
        <taxon>Formicidae</taxon>
        <taxon>Myrmicinae</taxon>
        <taxon>Trachymyrmex</taxon>
    </lineage>
</organism>
<evidence type="ECO:0000313" key="1">
    <source>
        <dbReference type="EMBL" id="KYN17383.1"/>
    </source>
</evidence>